<keyword evidence="1" id="KW-0812">Transmembrane</keyword>
<organism evidence="2 3">
    <name type="scientific">Phormidium tenue NIES-30</name>
    <dbReference type="NCBI Taxonomy" id="549789"/>
    <lineage>
        <taxon>Bacteria</taxon>
        <taxon>Bacillati</taxon>
        <taxon>Cyanobacteriota</taxon>
        <taxon>Cyanophyceae</taxon>
        <taxon>Oscillatoriophycideae</taxon>
        <taxon>Oscillatoriales</taxon>
        <taxon>Oscillatoriaceae</taxon>
        <taxon>Phormidium</taxon>
    </lineage>
</organism>
<proteinExistence type="predicted"/>
<evidence type="ECO:0000256" key="1">
    <source>
        <dbReference type="SAM" id="Phobius"/>
    </source>
</evidence>
<dbReference type="OrthoDB" id="427287at2"/>
<dbReference type="EMBL" id="MRCG01000004">
    <property type="protein sequence ID" value="OKH49040.1"/>
    <property type="molecule type" value="Genomic_DNA"/>
</dbReference>
<comment type="caution">
    <text evidence="2">The sequence shown here is derived from an EMBL/GenBank/DDBJ whole genome shotgun (WGS) entry which is preliminary data.</text>
</comment>
<name>A0A1U7J7D9_9CYAN</name>
<dbReference type="RefSeq" id="WP_073607821.1">
    <property type="nucleotide sequence ID" value="NZ_MRCG01000004.1"/>
</dbReference>
<dbReference type="Proteomes" id="UP000185557">
    <property type="component" value="Unassembled WGS sequence"/>
</dbReference>
<feature type="transmembrane region" description="Helical" evidence="1">
    <location>
        <begin position="12"/>
        <end position="37"/>
    </location>
</feature>
<keyword evidence="1" id="KW-0472">Membrane</keyword>
<dbReference type="STRING" id="549789.NIES30_07655"/>
<keyword evidence="3" id="KW-1185">Reference proteome</keyword>
<sequence length="87" mass="9453">MKQTPITQRISSLISWVLVADLGLVLLSLGWFLVAVLGRSMNVDLGLDLWYSLWNPLIMPALSVLMAGAIASGIVGWVGRRFNADPS</sequence>
<accession>A0A1U7J7D9</accession>
<evidence type="ECO:0000313" key="2">
    <source>
        <dbReference type="EMBL" id="OKH49040.1"/>
    </source>
</evidence>
<feature type="transmembrane region" description="Helical" evidence="1">
    <location>
        <begin position="57"/>
        <end position="78"/>
    </location>
</feature>
<dbReference type="AlphaFoldDB" id="A0A1U7J7D9"/>
<protein>
    <submittedName>
        <fullName evidence="2">Uncharacterized protein</fullName>
    </submittedName>
</protein>
<evidence type="ECO:0000313" key="3">
    <source>
        <dbReference type="Proteomes" id="UP000185557"/>
    </source>
</evidence>
<gene>
    <name evidence="2" type="ORF">NIES30_07655</name>
</gene>
<reference evidence="2 3" key="1">
    <citation type="submission" date="2016-11" db="EMBL/GenBank/DDBJ databases">
        <title>Draft Genome Sequences of Nine Cyanobacterial Strains from Diverse Habitats.</title>
        <authorList>
            <person name="Zhu T."/>
            <person name="Hou S."/>
            <person name="Lu X."/>
            <person name="Hess W.R."/>
        </authorList>
    </citation>
    <scope>NUCLEOTIDE SEQUENCE [LARGE SCALE GENOMIC DNA]</scope>
    <source>
        <strain evidence="2 3">NIES-30</strain>
    </source>
</reference>
<keyword evidence="1" id="KW-1133">Transmembrane helix</keyword>